<evidence type="ECO:0000256" key="2">
    <source>
        <dbReference type="ARBA" id="ARBA00022532"/>
    </source>
</evidence>
<protein>
    <recommendedName>
        <fullName evidence="1">malate dehydrogenase</fullName>
        <ecNumber evidence="1">1.1.1.37</ecNumber>
    </recommendedName>
</protein>
<organism evidence="7">
    <name type="scientific">Glycine soja</name>
    <name type="common">Wild soybean</name>
    <dbReference type="NCBI Taxonomy" id="3848"/>
    <lineage>
        <taxon>Eukaryota</taxon>
        <taxon>Viridiplantae</taxon>
        <taxon>Streptophyta</taxon>
        <taxon>Embryophyta</taxon>
        <taxon>Tracheophyta</taxon>
        <taxon>Spermatophyta</taxon>
        <taxon>Magnoliopsida</taxon>
        <taxon>eudicotyledons</taxon>
        <taxon>Gunneridae</taxon>
        <taxon>Pentapetalae</taxon>
        <taxon>rosids</taxon>
        <taxon>fabids</taxon>
        <taxon>Fabales</taxon>
        <taxon>Fabaceae</taxon>
        <taxon>Papilionoideae</taxon>
        <taxon>50 kb inversion clade</taxon>
        <taxon>NPAAA clade</taxon>
        <taxon>indigoferoid/millettioid clade</taxon>
        <taxon>Phaseoleae</taxon>
        <taxon>Glycine</taxon>
        <taxon>Glycine subgen. Soja</taxon>
    </lineage>
</organism>
<keyword evidence="4" id="KW-0520">NAD</keyword>
<gene>
    <name evidence="7" type="ORF">glysoja_031437</name>
</gene>
<accession>A0A0B2S726</accession>
<dbReference type="SUPFAM" id="SSF52833">
    <property type="entry name" value="Thioredoxin-like"/>
    <property type="match status" value="1"/>
</dbReference>
<dbReference type="InterPro" id="IPR000866">
    <property type="entry name" value="AhpC/TSA"/>
</dbReference>
<dbReference type="GO" id="GO:0006099">
    <property type="term" value="P:tricarboxylic acid cycle"/>
    <property type="evidence" value="ECO:0007669"/>
    <property type="project" value="UniProtKB-KW"/>
</dbReference>
<dbReference type="AlphaFoldDB" id="A0A0B2S726"/>
<dbReference type="EC" id="1.1.1.37" evidence="1"/>
<sequence>MDLVIILAAVPRKPRMTRDDLFKINVGIVRTLCEGISKSRPNAIVNFISNPVNSTVAIAAEVFKKAGTYDPKGLLGVMTVDVVRANTFVPCAFTDSYEKFKKAGAVVVGISGHDVASHNALASKYTLPFTLLSDEGNKVREQ</sequence>
<dbReference type="Pfam" id="PF00056">
    <property type="entry name" value="Ldh_1_N"/>
    <property type="match status" value="1"/>
</dbReference>
<dbReference type="InterPro" id="IPR036249">
    <property type="entry name" value="Thioredoxin-like_sf"/>
</dbReference>
<name>A0A0B2S726_GLYSO</name>
<dbReference type="Proteomes" id="UP000053555">
    <property type="component" value="Unassembled WGS sequence"/>
</dbReference>
<dbReference type="Gene3D" id="3.40.50.720">
    <property type="entry name" value="NAD(P)-binding Rossmann-like Domain"/>
    <property type="match status" value="1"/>
</dbReference>
<reference evidence="7" key="1">
    <citation type="submission" date="2014-07" db="EMBL/GenBank/DDBJ databases">
        <title>Identification of a novel salt tolerance gene in wild soybean by whole-genome sequencing.</title>
        <authorList>
            <person name="Lam H.-M."/>
            <person name="Qi X."/>
            <person name="Li M.-W."/>
            <person name="Liu X."/>
            <person name="Xie M."/>
            <person name="Ni M."/>
            <person name="Xu X."/>
        </authorList>
    </citation>
    <scope>NUCLEOTIDE SEQUENCE [LARGE SCALE GENOMIC DNA]</scope>
    <source>
        <tissue evidence="7">Root</tissue>
    </source>
</reference>
<dbReference type="Pfam" id="PF00578">
    <property type="entry name" value="AhpC-TSA"/>
    <property type="match status" value="1"/>
</dbReference>
<proteinExistence type="predicted"/>
<dbReference type="PANTHER" id="PTHR11540:SF52">
    <property type="entry name" value="MALATE DEHYDROGENASE 2, PEROXISOMAL"/>
    <property type="match status" value="1"/>
</dbReference>
<evidence type="ECO:0000259" key="6">
    <source>
        <dbReference type="Pfam" id="PF00578"/>
    </source>
</evidence>
<keyword evidence="3 7" id="KW-0560">Oxidoreductase</keyword>
<keyword evidence="2" id="KW-0816">Tricarboxylic acid cycle</keyword>
<dbReference type="InterPro" id="IPR036291">
    <property type="entry name" value="NAD(P)-bd_dom_sf"/>
</dbReference>
<dbReference type="Gene3D" id="3.40.30.10">
    <property type="entry name" value="Glutaredoxin"/>
    <property type="match status" value="1"/>
</dbReference>
<evidence type="ECO:0000313" key="7">
    <source>
        <dbReference type="EMBL" id="KHN42501.1"/>
    </source>
</evidence>
<dbReference type="InterPro" id="IPR001236">
    <property type="entry name" value="Lactate/malate_DH_N"/>
</dbReference>
<evidence type="ECO:0000256" key="1">
    <source>
        <dbReference type="ARBA" id="ARBA00012995"/>
    </source>
</evidence>
<feature type="domain" description="Lactate/malate dehydrogenase N-terminal" evidence="5">
    <location>
        <begin position="1"/>
        <end position="75"/>
    </location>
</feature>
<dbReference type="PANTHER" id="PTHR11540">
    <property type="entry name" value="MALATE AND LACTATE DEHYDROGENASE"/>
    <property type="match status" value="1"/>
</dbReference>
<evidence type="ECO:0000256" key="4">
    <source>
        <dbReference type="ARBA" id="ARBA00023027"/>
    </source>
</evidence>
<evidence type="ECO:0000256" key="3">
    <source>
        <dbReference type="ARBA" id="ARBA00023002"/>
    </source>
</evidence>
<evidence type="ECO:0000259" key="5">
    <source>
        <dbReference type="Pfam" id="PF00056"/>
    </source>
</evidence>
<feature type="domain" description="Alkyl hydroperoxide reductase subunit C/ Thiol specific antioxidant" evidence="6">
    <location>
        <begin position="91"/>
        <end position="141"/>
    </location>
</feature>
<dbReference type="SUPFAM" id="SSF51735">
    <property type="entry name" value="NAD(P)-binding Rossmann-fold domains"/>
    <property type="match status" value="1"/>
</dbReference>
<dbReference type="GO" id="GO:0016209">
    <property type="term" value="F:antioxidant activity"/>
    <property type="evidence" value="ECO:0007669"/>
    <property type="project" value="InterPro"/>
</dbReference>
<dbReference type="GO" id="GO:0030060">
    <property type="term" value="F:L-malate dehydrogenase (NAD+) activity"/>
    <property type="evidence" value="ECO:0007669"/>
    <property type="project" value="UniProtKB-EC"/>
</dbReference>
<dbReference type="GO" id="GO:0009507">
    <property type="term" value="C:chloroplast"/>
    <property type="evidence" value="ECO:0007669"/>
    <property type="project" value="TreeGrafter"/>
</dbReference>
<dbReference type="EMBL" id="KN644414">
    <property type="protein sequence ID" value="KHN42501.1"/>
    <property type="molecule type" value="Genomic_DNA"/>
</dbReference>